<dbReference type="OMA" id="MPVPNWW"/>
<dbReference type="Proteomes" id="UP000062475">
    <property type="component" value="Chromosome"/>
</dbReference>
<dbReference type="EMBL" id="CP012174">
    <property type="protein sequence ID" value="AKV79337.1"/>
    <property type="molecule type" value="Genomic_DNA"/>
</dbReference>
<comment type="similarity">
    <text evidence="1">Belongs to the transferase hexapeptide repeat family.</text>
</comment>
<evidence type="ECO:0000313" key="5">
    <source>
        <dbReference type="EMBL" id="AKV74849.1"/>
    </source>
</evidence>
<dbReference type="Proteomes" id="UP000056255">
    <property type="component" value="Chromosome"/>
</dbReference>
<dbReference type="CDD" id="cd04181">
    <property type="entry name" value="NTP_transferase"/>
    <property type="match status" value="1"/>
</dbReference>
<evidence type="ECO:0000313" key="7">
    <source>
        <dbReference type="EMBL" id="AKV79337.1"/>
    </source>
</evidence>
<organism evidence="4 10">
    <name type="scientific">Metallosphaera sedula</name>
    <dbReference type="NCBI Taxonomy" id="43687"/>
    <lineage>
        <taxon>Archaea</taxon>
        <taxon>Thermoproteota</taxon>
        <taxon>Thermoprotei</taxon>
        <taxon>Sulfolobales</taxon>
        <taxon>Sulfolobaceae</taxon>
        <taxon>Metallosphaera</taxon>
    </lineage>
</organism>
<dbReference type="Proteomes" id="UP000068832">
    <property type="component" value="Chromosome"/>
</dbReference>
<dbReference type="Gene3D" id="2.160.10.10">
    <property type="entry name" value="Hexapeptide repeat proteins"/>
    <property type="match status" value="1"/>
</dbReference>
<evidence type="ECO:0000313" key="6">
    <source>
        <dbReference type="EMBL" id="AKV77085.1"/>
    </source>
</evidence>
<accession>A0A088E6E9</accession>
<sequence>MVSAIILAGGWATRLRPLSLTKPKSLFPVLGKPIIDYTLDALERADIKDVYISLRVMADNIIKHVERGGKKVTFVVEEEPLGDLGPLKYISEKYTLDDEVLVIYGDVYMEVDFKEILSLHRSNECGATIMSAEVEDPQRYGVLYTEGDRLIQIVEKPSNPLSKQINAGVYVFDKKLFSIINGKSIARHFLPKVLQQSCVSVYRYQGVWADIGIPADYLKLNFDLLRRKYPRGFISDKAKVSEKAELTPPYFIMEDAKVGEVYLDSNAILGKGSVVGNGSYVGESLLMDRVVVGENSFLKNVIVGDNSKIGKWNHIRERTILGEEVVTGDGVLLNRGTIILPYKEVSDPVYKEGKIIL</sequence>
<name>A0A088E6E9_9CREN</name>
<evidence type="ECO:0000313" key="15">
    <source>
        <dbReference type="Proteomes" id="UP000068832"/>
    </source>
</evidence>
<evidence type="ECO:0000313" key="9">
    <source>
        <dbReference type="EMBL" id="AKV83814.1"/>
    </source>
</evidence>
<dbReference type="Proteomes" id="UP000062398">
    <property type="component" value="Chromosome"/>
</dbReference>
<dbReference type="SUPFAM" id="SSF53448">
    <property type="entry name" value="Nucleotide-diphospho-sugar transferases"/>
    <property type="match status" value="1"/>
</dbReference>
<dbReference type="Pfam" id="PF00483">
    <property type="entry name" value="NTP_transferase"/>
    <property type="match status" value="1"/>
</dbReference>
<keyword evidence="4" id="KW-0808">Transferase</keyword>
<dbReference type="Gene3D" id="3.90.550.10">
    <property type="entry name" value="Spore Coat Polysaccharide Biosynthesis Protein SpsA, Chain A"/>
    <property type="match status" value="1"/>
</dbReference>
<evidence type="ECO:0000259" key="3">
    <source>
        <dbReference type="Pfam" id="PF25087"/>
    </source>
</evidence>
<dbReference type="InterPro" id="IPR056729">
    <property type="entry name" value="GMPPB_C"/>
</dbReference>
<protein>
    <submittedName>
        <fullName evidence="5">Mannose-1-phosphate guanylyltransferase</fullName>
    </submittedName>
    <submittedName>
        <fullName evidence="4">Nucleotidyl transferase</fullName>
    </submittedName>
</protein>
<dbReference type="PATRIC" id="fig|43687.5.peg.2048"/>
<dbReference type="InterPro" id="IPR005835">
    <property type="entry name" value="NTP_transferase_dom"/>
</dbReference>
<evidence type="ECO:0000313" key="13">
    <source>
        <dbReference type="Proteomes" id="UP000062398"/>
    </source>
</evidence>
<gene>
    <name evidence="4" type="ORF">HA72_1890</name>
    <name evidence="5" type="ORF">MsedA_1938</name>
    <name evidence="6" type="ORF">MsedB_1940</name>
    <name evidence="7" type="ORF">MsedC_1938</name>
    <name evidence="8" type="ORF">MsedD_1939</name>
    <name evidence="9" type="ORF">MsedE_1939</name>
</gene>
<dbReference type="GO" id="GO:0016779">
    <property type="term" value="F:nucleotidyltransferase activity"/>
    <property type="evidence" value="ECO:0007669"/>
    <property type="project" value="UniProtKB-KW"/>
</dbReference>
<evidence type="ECO:0000259" key="2">
    <source>
        <dbReference type="Pfam" id="PF00483"/>
    </source>
</evidence>
<evidence type="ECO:0000313" key="10">
    <source>
        <dbReference type="Proteomes" id="UP000029084"/>
    </source>
</evidence>
<evidence type="ECO:0000313" key="4">
    <source>
        <dbReference type="EMBL" id="AIM28014.1"/>
    </source>
</evidence>
<feature type="domain" description="Nucleotidyl transferase" evidence="2">
    <location>
        <begin position="4"/>
        <end position="225"/>
    </location>
</feature>
<dbReference type="RefSeq" id="WP_012021817.1">
    <property type="nucleotide sequence ID" value="NZ_CP008822.1"/>
</dbReference>
<dbReference type="PANTHER" id="PTHR22572">
    <property type="entry name" value="SUGAR-1-PHOSPHATE GUANYL TRANSFERASE"/>
    <property type="match status" value="1"/>
</dbReference>
<evidence type="ECO:0000256" key="1">
    <source>
        <dbReference type="ARBA" id="ARBA00007274"/>
    </source>
</evidence>
<reference evidence="9 11" key="3">
    <citation type="submission" date="2015-07" db="EMBL/GenBank/DDBJ databases">
        <title>Physiological, transcriptional responses and genome re-sequencing of acid resistant extremely thermoacidophilic Metallosphaera sedula SARC-M1.</title>
        <authorList>
            <person name="Ai C."/>
            <person name="McCarthy S."/>
            <person name="Eckrich V."/>
            <person name="Rudrappa D."/>
            <person name="Qiu G."/>
            <person name="Blum P."/>
        </authorList>
    </citation>
    <scope>NUCLEOTIDE SEQUENCE [LARGE SCALE GENOMIC DNA]</scope>
    <source>
        <strain evidence="9 11">SARC-M1</strain>
    </source>
</reference>
<dbReference type="EMBL" id="CP012172">
    <property type="protein sequence ID" value="AKV74849.1"/>
    <property type="molecule type" value="Genomic_DNA"/>
</dbReference>
<dbReference type="EMBL" id="CP012175">
    <property type="protein sequence ID" value="AKV81582.1"/>
    <property type="molecule type" value="Genomic_DNA"/>
</dbReference>
<dbReference type="OrthoDB" id="15372at2157"/>
<dbReference type="Pfam" id="PF25087">
    <property type="entry name" value="GMPPB_C"/>
    <property type="match status" value="1"/>
</dbReference>
<evidence type="ECO:0000313" key="11">
    <source>
        <dbReference type="Proteomes" id="UP000056255"/>
    </source>
</evidence>
<evidence type="ECO:0000313" key="12">
    <source>
        <dbReference type="Proteomes" id="UP000061362"/>
    </source>
</evidence>
<feature type="domain" description="Mannose-1-phosphate guanyltransferase C-terminal" evidence="3">
    <location>
        <begin position="247"/>
        <end position="354"/>
    </location>
</feature>
<evidence type="ECO:0000313" key="14">
    <source>
        <dbReference type="Proteomes" id="UP000062475"/>
    </source>
</evidence>
<dbReference type="AlphaFoldDB" id="A0A088E6E9"/>
<dbReference type="GeneID" id="97613005"/>
<reference evidence="12 13" key="2">
    <citation type="journal article" date="2015" name="Genome Announc.">
        <title>Complete Genome Sequences of Evolved Arsenate-Resistant Metallosphaera sedula Strains.</title>
        <authorList>
            <person name="Ai C."/>
            <person name="McCarthy S."/>
            <person name="Schackwitz W."/>
            <person name="Martin J."/>
            <person name="Lipzen A."/>
            <person name="Blum P."/>
        </authorList>
    </citation>
    <scope>NUCLEOTIDE SEQUENCE [LARGE SCALE GENOMIC DNA]</scope>
    <source>
        <strain evidence="7 13">ARS120-1</strain>
        <strain evidence="8 12">ARS120-2</strain>
        <strain evidence="5 15">ARS50-1</strain>
        <strain evidence="6 14">ARS50-2</strain>
    </source>
</reference>
<dbReference type="EMBL" id="CP012176">
    <property type="protein sequence ID" value="AKV83814.1"/>
    <property type="molecule type" value="Genomic_DNA"/>
</dbReference>
<evidence type="ECO:0000313" key="8">
    <source>
        <dbReference type="EMBL" id="AKV81582.1"/>
    </source>
</evidence>
<reference evidence="4 10" key="1">
    <citation type="journal article" date="2014" name="J. Bacteriol.">
        <title>Role of an Archaeal PitA Transporter in the Copper and Arsenic Resistance of Metallosphaera sedula, an Extreme Thermoacidophile.</title>
        <authorList>
            <person name="McCarthy S."/>
            <person name="Ai C."/>
            <person name="Wheaton G."/>
            <person name="Tevatia R."/>
            <person name="Eckrich V."/>
            <person name="Kelly R."/>
            <person name="Blum P."/>
        </authorList>
    </citation>
    <scope>NUCLEOTIDE SEQUENCE [LARGE SCALE GENOMIC DNA]</scope>
    <source>
        <strain evidence="4 10">CuR1</strain>
    </source>
</reference>
<proteinExistence type="inferred from homology"/>
<dbReference type="Proteomes" id="UP000029084">
    <property type="component" value="Chromosome"/>
</dbReference>
<dbReference type="EMBL" id="CP008822">
    <property type="protein sequence ID" value="AIM28014.1"/>
    <property type="molecule type" value="Genomic_DNA"/>
</dbReference>
<dbReference type="EMBL" id="CP012173">
    <property type="protein sequence ID" value="AKV77085.1"/>
    <property type="molecule type" value="Genomic_DNA"/>
</dbReference>
<dbReference type="Proteomes" id="UP000061362">
    <property type="component" value="Chromosome"/>
</dbReference>
<dbReference type="InterPro" id="IPR029044">
    <property type="entry name" value="Nucleotide-diphossugar_trans"/>
</dbReference>
<dbReference type="InterPro" id="IPR050486">
    <property type="entry name" value="Mannose-1P_guanyltransferase"/>
</dbReference>
<keyword evidence="5" id="KW-0548">Nucleotidyltransferase</keyword>